<dbReference type="Gene3D" id="1.10.245.10">
    <property type="entry name" value="SWIB/MDM2 domain"/>
    <property type="match status" value="1"/>
</dbReference>
<dbReference type="Pfam" id="PF02201">
    <property type="entry name" value="SWIB"/>
    <property type="match status" value="1"/>
</dbReference>
<evidence type="ECO:0000313" key="2">
    <source>
        <dbReference type="EMBL" id="QHU03178.1"/>
    </source>
</evidence>
<dbReference type="InterPro" id="IPR019835">
    <property type="entry name" value="SWIB_domain"/>
</dbReference>
<dbReference type="AlphaFoldDB" id="A0A6C0JHC7"/>
<organism evidence="2">
    <name type="scientific">viral metagenome</name>
    <dbReference type="NCBI Taxonomy" id="1070528"/>
    <lineage>
        <taxon>unclassified sequences</taxon>
        <taxon>metagenomes</taxon>
        <taxon>organismal metagenomes</taxon>
    </lineage>
</organism>
<sequence length="168" mass="19254">MSTTNKKHLAEHDFIGEVDKQFRSLEQTLSTFRSQITALQSQMRAVEKNTKREMKILKKLADKNRNKGNRKPSGFATPSKISSELCEFMGRESGTQVARTEVTQFVIGYIKQHNLGQSKEIKPDEKLQQLLGSTDEDTVTYFNLQKYMNRHFPSKNKKAKNVVVQASK</sequence>
<reference evidence="2" key="1">
    <citation type="journal article" date="2020" name="Nature">
        <title>Giant virus diversity and host interactions through global metagenomics.</title>
        <authorList>
            <person name="Schulz F."/>
            <person name="Roux S."/>
            <person name="Paez-Espino D."/>
            <person name="Jungbluth S."/>
            <person name="Walsh D.A."/>
            <person name="Denef V.J."/>
            <person name="McMahon K.D."/>
            <person name="Konstantinidis K.T."/>
            <person name="Eloe-Fadrosh E.A."/>
            <person name="Kyrpides N.C."/>
            <person name="Woyke T."/>
        </authorList>
    </citation>
    <scope>NUCLEOTIDE SEQUENCE</scope>
    <source>
        <strain evidence="2">GVMAG-M-3300025890-48</strain>
    </source>
</reference>
<evidence type="ECO:0000259" key="1">
    <source>
        <dbReference type="PROSITE" id="PS51925"/>
    </source>
</evidence>
<feature type="domain" description="DM2" evidence="1">
    <location>
        <begin position="74"/>
        <end position="154"/>
    </location>
</feature>
<proteinExistence type="predicted"/>
<accession>A0A6C0JHC7</accession>
<dbReference type="EMBL" id="MN740370">
    <property type="protein sequence ID" value="QHU03178.1"/>
    <property type="molecule type" value="Genomic_DNA"/>
</dbReference>
<dbReference type="SUPFAM" id="SSF47592">
    <property type="entry name" value="SWIB/MDM2 domain"/>
    <property type="match status" value="1"/>
</dbReference>
<dbReference type="PANTHER" id="PTHR13844">
    <property type="entry name" value="SWI/SNF-RELATED MATRIX-ASSOCIATED ACTIN-DEPENDENT REGULATOR OF CHROMATIN SUBFAMILY D"/>
    <property type="match status" value="1"/>
</dbReference>
<protein>
    <recommendedName>
        <fullName evidence="1">DM2 domain-containing protein</fullName>
    </recommendedName>
</protein>
<dbReference type="CDD" id="cd10567">
    <property type="entry name" value="SWIB-MDM2_like"/>
    <property type="match status" value="1"/>
</dbReference>
<dbReference type="InterPro" id="IPR036885">
    <property type="entry name" value="SWIB_MDM2_dom_sf"/>
</dbReference>
<dbReference type="InterPro" id="IPR003121">
    <property type="entry name" value="SWIB_MDM2_domain"/>
</dbReference>
<dbReference type="SMART" id="SM00151">
    <property type="entry name" value="SWIB"/>
    <property type="match status" value="1"/>
</dbReference>
<name>A0A6C0JHC7_9ZZZZ</name>
<dbReference type="PROSITE" id="PS51925">
    <property type="entry name" value="SWIB_MDM2"/>
    <property type="match status" value="1"/>
</dbReference>